<evidence type="ECO:0000259" key="7">
    <source>
        <dbReference type="Pfam" id="PF12849"/>
    </source>
</evidence>
<feature type="binding site" evidence="5">
    <location>
        <position position="104"/>
    </location>
    <ligand>
        <name>phosphate</name>
        <dbReference type="ChEBI" id="CHEBI:43474"/>
    </ligand>
</feature>
<dbReference type="RefSeq" id="WP_140695321.1">
    <property type="nucleotide sequence ID" value="NZ_RCZG01000010.1"/>
</dbReference>
<dbReference type="PANTHER" id="PTHR42996">
    <property type="entry name" value="PHOSPHATE-BINDING PROTEIN PSTS"/>
    <property type="match status" value="1"/>
</dbReference>
<dbReference type="AlphaFoldDB" id="A0A502E5R8"/>
<evidence type="ECO:0000313" key="8">
    <source>
        <dbReference type="EMBL" id="TPG31906.1"/>
    </source>
</evidence>
<feature type="binding site" evidence="5">
    <location>
        <position position="86"/>
    </location>
    <ligand>
        <name>phosphate</name>
        <dbReference type="ChEBI" id="CHEBI:43474"/>
    </ligand>
</feature>
<dbReference type="InterPro" id="IPR024370">
    <property type="entry name" value="PBP_domain"/>
</dbReference>
<evidence type="ECO:0000256" key="4">
    <source>
        <dbReference type="PIRNR" id="PIRNR002756"/>
    </source>
</evidence>
<evidence type="ECO:0000256" key="6">
    <source>
        <dbReference type="SAM" id="SignalP"/>
    </source>
</evidence>
<sequence length="372" mass="37432">MKPNRTGAALSLLAAGAMLLSACGSDNNTSTGSSSGGSSTAAANCGGKQALKSSGSSAQANAMTRFVTAYEADCAGQTLNYTSSGSGAGVSEFIGGQTDFGGSDSPLNESKGEPAKAAERCGSPAWNLPAVFGPIAVTYNLSGVDGLVLDGPTAAKIFNGTVTTWDAPEIKALNGSATLPAEPINVVFRSDESGTTDNFQKYLDAASDGAWGKGAGKSFAGGVGEGAKGNEGTSAAIKNTPGSITYNEWSFAKSQGLSVAKIITSAGPDPVELTTESAGKSIDGVKIKGEGNDLVLDTSSFYKPTVAGSYPIMLGTYEIVCSKYSDPEVSKAVKAFLTSALGNGQKGLADNGYIPVPDAFKSRLTTAVNAIS</sequence>
<feature type="domain" description="PBP" evidence="7">
    <location>
        <begin position="49"/>
        <end position="338"/>
    </location>
</feature>
<dbReference type="Gene3D" id="3.40.190.10">
    <property type="entry name" value="Periplasmic binding protein-like II"/>
    <property type="match status" value="2"/>
</dbReference>
<comment type="caution">
    <text evidence="8">The sequence shown here is derived from an EMBL/GenBank/DDBJ whole genome shotgun (WGS) entry which is preliminary data.</text>
</comment>
<organism evidence="8 9">
    <name type="scientific">Mycolicibacterium hodleri</name>
    <dbReference type="NCBI Taxonomy" id="49897"/>
    <lineage>
        <taxon>Bacteria</taxon>
        <taxon>Bacillati</taxon>
        <taxon>Actinomycetota</taxon>
        <taxon>Actinomycetes</taxon>
        <taxon>Mycobacteriales</taxon>
        <taxon>Mycobacteriaceae</taxon>
        <taxon>Mycolicibacterium</taxon>
    </lineage>
</organism>
<gene>
    <name evidence="8" type="primary">pstS</name>
    <name evidence="8" type="ORF">EAH80_21310</name>
</gene>
<keyword evidence="2 4" id="KW-0813">Transport</keyword>
<keyword evidence="3 4" id="KW-0592">Phosphate transport</keyword>
<keyword evidence="6" id="KW-0732">Signal</keyword>
<feature type="binding site" evidence="5">
    <location>
        <begin position="193"/>
        <end position="195"/>
    </location>
    <ligand>
        <name>phosphate</name>
        <dbReference type="ChEBI" id="CHEBI:43474"/>
    </ligand>
</feature>
<dbReference type="InterPro" id="IPR050962">
    <property type="entry name" value="Phosphate-bind_PstS"/>
</dbReference>
<dbReference type="Proteomes" id="UP000320095">
    <property type="component" value="Unassembled WGS sequence"/>
</dbReference>
<feature type="binding site" evidence="5">
    <location>
        <begin position="56"/>
        <end position="58"/>
    </location>
    <ligand>
        <name>phosphate</name>
        <dbReference type="ChEBI" id="CHEBI:43474"/>
    </ligand>
</feature>
<dbReference type="SUPFAM" id="SSF53850">
    <property type="entry name" value="Periplasmic binding protein-like II"/>
    <property type="match status" value="1"/>
</dbReference>
<feature type="chain" id="PRO_5038886349" description="Phosphate-binding protein" evidence="6">
    <location>
        <begin position="23"/>
        <end position="372"/>
    </location>
</feature>
<protein>
    <recommendedName>
        <fullName evidence="4">Phosphate-binding protein</fullName>
    </recommendedName>
</protein>
<reference evidence="8 9" key="1">
    <citation type="journal article" date="2019" name="Environ. Microbiol.">
        <title>Species interactions and distinct microbial communities in high Arctic permafrost affected cryosols are associated with the CH4 and CO2 gas fluxes.</title>
        <authorList>
            <person name="Altshuler I."/>
            <person name="Hamel J."/>
            <person name="Turney S."/>
            <person name="Magnuson E."/>
            <person name="Levesque R."/>
            <person name="Greer C."/>
            <person name="Whyte L.G."/>
        </authorList>
    </citation>
    <scope>NUCLEOTIDE SEQUENCE [LARGE SCALE GENOMIC DNA]</scope>
    <source>
        <strain evidence="8 9">S5.20</strain>
    </source>
</reference>
<dbReference type="OrthoDB" id="9801510at2"/>
<feature type="signal peptide" evidence="6">
    <location>
        <begin position="1"/>
        <end position="22"/>
    </location>
</feature>
<dbReference type="GO" id="GO:0035435">
    <property type="term" value="P:phosphate ion transmembrane transport"/>
    <property type="evidence" value="ECO:0007669"/>
    <property type="project" value="InterPro"/>
</dbReference>
<dbReference type="NCBIfam" id="TIGR00975">
    <property type="entry name" value="3a0107s03"/>
    <property type="match status" value="1"/>
</dbReference>
<dbReference type="InterPro" id="IPR005673">
    <property type="entry name" value="ABC_phos-bd_PstS"/>
</dbReference>
<name>A0A502E5R8_9MYCO</name>
<dbReference type="Pfam" id="PF12849">
    <property type="entry name" value="PBP_like_2"/>
    <property type="match status" value="1"/>
</dbReference>
<dbReference type="CDD" id="cd13565">
    <property type="entry name" value="PBP2_PstS"/>
    <property type="match status" value="1"/>
</dbReference>
<evidence type="ECO:0000256" key="5">
    <source>
        <dbReference type="PIRSR" id="PIRSR002756-1"/>
    </source>
</evidence>
<dbReference type="GO" id="GO:0043190">
    <property type="term" value="C:ATP-binding cassette (ABC) transporter complex"/>
    <property type="evidence" value="ECO:0007669"/>
    <property type="project" value="InterPro"/>
</dbReference>
<dbReference type="PROSITE" id="PS51257">
    <property type="entry name" value="PROKAR_LIPOPROTEIN"/>
    <property type="match status" value="1"/>
</dbReference>
<evidence type="ECO:0000313" key="9">
    <source>
        <dbReference type="Proteomes" id="UP000320095"/>
    </source>
</evidence>
<comment type="similarity">
    <text evidence="1 4">Belongs to the PstS family.</text>
</comment>
<dbReference type="EMBL" id="RCZG01000010">
    <property type="protein sequence ID" value="TPG31906.1"/>
    <property type="molecule type" value="Genomic_DNA"/>
</dbReference>
<evidence type="ECO:0000256" key="2">
    <source>
        <dbReference type="ARBA" id="ARBA00022448"/>
    </source>
</evidence>
<dbReference type="GO" id="GO:0042301">
    <property type="term" value="F:phosphate ion binding"/>
    <property type="evidence" value="ECO:0007669"/>
    <property type="project" value="InterPro"/>
</dbReference>
<evidence type="ECO:0000256" key="1">
    <source>
        <dbReference type="ARBA" id="ARBA00008725"/>
    </source>
</evidence>
<dbReference type="PIRSF" id="PIRSF002756">
    <property type="entry name" value="PstS"/>
    <property type="match status" value="1"/>
</dbReference>
<accession>A0A502E5R8</accession>
<proteinExistence type="inferred from homology"/>
<dbReference type="PANTHER" id="PTHR42996:SF1">
    <property type="entry name" value="PHOSPHATE-BINDING PROTEIN PSTS"/>
    <property type="match status" value="1"/>
</dbReference>
<evidence type="ECO:0000256" key="3">
    <source>
        <dbReference type="ARBA" id="ARBA00022592"/>
    </source>
</evidence>
<keyword evidence="9" id="KW-1185">Reference proteome</keyword>